<dbReference type="Gene3D" id="1.20.1640.10">
    <property type="entry name" value="Multidrug efflux transporter AcrB transmembrane domain"/>
    <property type="match status" value="2"/>
</dbReference>
<dbReference type="InterPro" id="IPR004869">
    <property type="entry name" value="MMPL_dom"/>
</dbReference>
<feature type="transmembrane region" description="Helical" evidence="6">
    <location>
        <begin position="253"/>
        <end position="272"/>
    </location>
</feature>
<dbReference type="AlphaFoldDB" id="A0A1T4V711"/>
<protein>
    <submittedName>
        <fullName evidence="8">Predicted exporter</fullName>
    </submittedName>
</protein>
<feature type="transmembrane region" description="Helical" evidence="6">
    <location>
        <begin position="347"/>
        <end position="366"/>
    </location>
</feature>
<accession>A0A1T4V711</accession>
<evidence type="ECO:0000256" key="4">
    <source>
        <dbReference type="ARBA" id="ARBA00022989"/>
    </source>
</evidence>
<feature type="transmembrane region" description="Helical" evidence="6">
    <location>
        <begin position="372"/>
        <end position="395"/>
    </location>
</feature>
<feature type="transmembrane region" description="Helical" evidence="6">
    <location>
        <begin position="731"/>
        <end position="752"/>
    </location>
</feature>
<keyword evidence="2" id="KW-1003">Cell membrane</keyword>
<keyword evidence="5 6" id="KW-0472">Membrane</keyword>
<dbReference type="GO" id="GO:0005886">
    <property type="term" value="C:plasma membrane"/>
    <property type="evidence" value="ECO:0007669"/>
    <property type="project" value="UniProtKB-SubCell"/>
</dbReference>
<comment type="subcellular location">
    <subcellularLocation>
        <location evidence="1">Cell membrane</location>
        <topology evidence="1">Multi-pass membrane protein</topology>
    </subcellularLocation>
</comment>
<keyword evidence="9" id="KW-1185">Reference proteome</keyword>
<dbReference type="EMBL" id="FUXX01000011">
    <property type="protein sequence ID" value="SKA60642.1"/>
    <property type="molecule type" value="Genomic_DNA"/>
</dbReference>
<name>A0A1T4V711_9GAMM</name>
<gene>
    <name evidence="8" type="ORF">SAMN02745213_00928</name>
</gene>
<dbReference type="Pfam" id="PF03176">
    <property type="entry name" value="MMPL"/>
    <property type="match status" value="1"/>
</dbReference>
<evidence type="ECO:0000256" key="3">
    <source>
        <dbReference type="ARBA" id="ARBA00022692"/>
    </source>
</evidence>
<keyword evidence="3 6" id="KW-0812">Transmembrane</keyword>
<keyword evidence="4 6" id="KW-1133">Transmembrane helix</keyword>
<evidence type="ECO:0000313" key="9">
    <source>
        <dbReference type="Proteomes" id="UP000242432"/>
    </source>
</evidence>
<dbReference type="Proteomes" id="UP000242432">
    <property type="component" value="Unassembled WGS sequence"/>
</dbReference>
<evidence type="ECO:0000256" key="5">
    <source>
        <dbReference type="ARBA" id="ARBA00023136"/>
    </source>
</evidence>
<feature type="transmembrane region" description="Helical" evidence="6">
    <location>
        <begin position="649"/>
        <end position="669"/>
    </location>
</feature>
<feature type="transmembrane region" description="Helical" evidence="6">
    <location>
        <begin position="306"/>
        <end position="326"/>
    </location>
</feature>
<evidence type="ECO:0000256" key="2">
    <source>
        <dbReference type="ARBA" id="ARBA00022475"/>
    </source>
</evidence>
<dbReference type="PANTHER" id="PTHR33406:SF13">
    <property type="entry name" value="MEMBRANE PROTEIN YDFJ"/>
    <property type="match status" value="1"/>
</dbReference>
<evidence type="ECO:0000256" key="6">
    <source>
        <dbReference type="SAM" id="Phobius"/>
    </source>
</evidence>
<sequence>MVVAACISVYRLSHITIESSVLSLLPQSGEDSYSKAVEKEFIKRLNSQVIFAISRGDSDSQNKALNENSSDTSPDKSIYEIADSFTDEVRKSPYIENIKSKISDKEQLESAAFVYKYKTAFIDEKLKHEIASGNYPQKILAKLYSGFSGVSSAEIKNDLLMVGRNLATTLSSDSSIRVENGHLVASDDRNNKWVLIFVTLNDDSMSTAVASDFAQATDNLINKIQKNYPSVSVLKKGAVFYSDYAASTSQREITLLGLITTIGIFTLIFFVYRSFIPVFLTIGSVLCGIICALGITTLIYDEINLIIIGMCLSVIGIVCDYTIYFSTLRIGQSESSFETIRRLVKPLSFAVITDLCAYLIILLSPVRAVSQMALFCMCTITFACLFVIVIEPYFLKNLKREKLPFESFFNGYLTFIRQRKISYSIIAILCICSVFAFINLKHNDDPMSFQRMPDSLKTQELKINSLLNTSENLKYILINADDDETLLERNEKLREKLSLAVTEGKLKNYLTAKINSESTQKVDCIFLNERKTIIQNELKKHGLNLEASDYHCEILKPQDFFSSSIGELYSSLYYKNDRTSSLMVVLEDVTDTEGIKNIASSIEGSSYLDHRGNLTEVFKMYREIFLKVIFIFMGCILLVSTFRVGFKRALVGTFFSLLSIGMALFVLQLCGYKVNLFSELGLIVLLGIGINYNIFMSSSKIDVTSIIAIFTALTTTLMTIGILIFSSVDAIKCFAICLVTGIICAFILSVMMPKTEKS</sequence>
<proteinExistence type="predicted"/>
<feature type="transmembrane region" description="Helical" evidence="6">
    <location>
        <begin position="706"/>
        <end position="725"/>
    </location>
</feature>
<feature type="transmembrane region" description="Helical" evidence="6">
    <location>
        <begin position="421"/>
        <end position="440"/>
    </location>
</feature>
<feature type="domain" description="Membrane transport protein MMPL" evidence="7">
    <location>
        <begin position="191"/>
        <end position="390"/>
    </location>
</feature>
<evidence type="ECO:0000259" key="7">
    <source>
        <dbReference type="Pfam" id="PF03176"/>
    </source>
</evidence>
<feature type="transmembrane region" description="Helical" evidence="6">
    <location>
        <begin position="279"/>
        <end position="300"/>
    </location>
</feature>
<evidence type="ECO:0000313" key="8">
    <source>
        <dbReference type="EMBL" id="SKA60642.1"/>
    </source>
</evidence>
<dbReference type="InterPro" id="IPR050545">
    <property type="entry name" value="Mycobact_MmpL"/>
</dbReference>
<feature type="transmembrane region" description="Helical" evidence="6">
    <location>
        <begin position="675"/>
        <end position="694"/>
    </location>
</feature>
<reference evidence="9" key="1">
    <citation type="submission" date="2017-02" db="EMBL/GenBank/DDBJ databases">
        <authorList>
            <person name="Varghese N."/>
            <person name="Submissions S."/>
        </authorList>
    </citation>
    <scope>NUCLEOTIDE SEQUENCE [LARGE SCALE GENOMIC DNA]</scope>
    <source>
        <strain evidence="9">DSM 3072</strain>
    </source>
</reference>
<evidence type="ECO:0000256" key="1">
    <source>
        <dbReference type="ARBA" id="ARBA00004651"/>
    </source>
</evidence>
<dbReference type="SUPFAM" id="SSF82866">
    <property type="entry name" value="Multidrug efflux transporter AcrB transmembrane domain"/>
    <property type="match status" value="2"/>
</dbReference>
<organism evidence="8 9">
    <name type="scientific">Succinivibrio dextrinosolvens DSM 3072</name>
    <dbReference type="NCBI Taxonomy" id="1123324"/>
    <lineage>
        <taxon>Bacteria</taxon>
        <taxon>Pseudomonadati</taxon>
        <taxon>Pseudomonadota</taxon>
        <taxon>Gammaproteobacteria</taxon>
        <taxon>Aeromonadales</taxon>
        <taxon>Succinivibrionaceae</taxon>
        <taxon>Succinivibrio</taxon>
    </lineage>
</organism>
<dbReference type="PANTHER" id="PTHR33406">
    <property type="entry name" value="MEMBRANE PROTEIN MJ1562-RELATED"/>
    <property type="match status" value="1"/>
</dbReference>
<feature type="transmembrane region" description="Helical" evidence="6">
    <location>
        <begin position="624"/>
        <end position="642"/>
    </location>
</feature>